<feature type="domain" description="PAC" evidence="14">
    <location>
        <begin position="380"/>
        <end position="432"/>
    </location>
</feature>
<dbReference type="SMART" id="SM00388">
    <property type="entry name" value="HisKA"/>
    <property type="match status" value="1"/>
</dbReference>
<dbReference type="SUPFAM" id="SSF55785">
    <property type="entry name" value="PYP-like sensor domain (PAS domain)"/>
    <property type="match status" value="1"/>
</dbReference>
<dbReference type="SUPFAM" id="SSF47384">
    <property type="entry name" value="Homodimeric domain of signal transducing histidine kinase"/>
    <property type="match status" value="1"/>
</dbReference>
<evidence type="ECO:0000256" key="1">
    <source>
        <dbReference type="ARBA" id="ARBA00000085"/>
    </source>
</evidence>
<sequence length="664" mass="74878">MSSIENFKKQISSLIYSSPRTTGWLVFFLSLFLTFYLSYTAYQLRLSTEREEVISKLNELENRLTEALNNGVSAVKTLAFYAQNQENVVENFERIGRDILDNNPLVDVIQYLDSGTIVAVYPLAGNEVVIGYDVLADPKTNKEVEEAIRRKEVFFSGPFTLRQGGMGIVGRYPLFEDGKLKGLSAIIIYLETIFEEGLLKNNPKEKFSVQLSKKNPNTGIVENFIPLSDKEPASGYSASIPMDVGNWLLTVQLKESTAISGSLFAVFLRILLAVALGIVAWNAARQPAILRQKVADQSKEIINANERFELATKATSDVIWDWDLALNEVYRSDHFFKMLGYEDSGSISTHNFLKTIIHPDDLEEVSNNLEETLQSQSEFWEHEFRVKKMDQSYAFIIDKGYIVRDAAGNAIRMIGATQDISKRKKTELELLEANKSLGNANEELKAFAFLASHDMREPLRMISSFMTLLQKKYSSELDEKANQYIEFAVDGAKRLTTLINELLEYSKVGFDQKSIEKINTDQLIKEVLKFKSAIISESNAEVILGDLPDITGIRTPIQILFQNLIGNSLKYKNPDTNPVIKISGKVKKDFLEFCIEDNGIGIEADYLDHVFGILNRLHPKEKYPGTGMGLATCRKIVTQHGGIIWAESEIGIGSKFLFTLKKYE</sequence>
<dbReference type="InterPro" id="IPR042240">
    <property type="entry name" value="CHASE_sf"/>
</dbReference>
<evidence type="ECO:0000259" key="15">
    <source>
        <dbReference type="PROSITE" id="PS50839"/>
    </source>
</evidence>
<feature type="domain" description="Histidine kinase" evidence="12">
    <location>
        <begin position="450"/>
        <end position="664"/>
    </location>
</feature>
<evidence type="ECO:0000259" key="12">
    <source>
        <dbReference type="PROSITE" id="PS50109"/>
    </source>
</evidence>
<dbReference type="PROSITE" id="PS50839">
    <property type="entry name" value="CHASE"/>
    <property type="match status" value="1"/>
</dbReference>
<dbReference type="InterPro" id="IPR035965">
    <property type="entry name" value="PAS-like_dom_sf"/>
</dbReference>
<evidence type="ECO:0000256" key="3">
    <source>
        <dbReference type="ARBA" id="ARBA00012438"/>
    </source>
</evidence>
<feature type="domain" description="CHASE" evidence="15">
    <location>
        <begin position="117"/>
        <end position="198"/>
    </location>
</feature>
<feature type="coiled-coil region" evidence="10">
    <location>
        <begin position="43"/>
        <end position="70"/>
    </location>
</feature>
<evidence type="ECO:0000256" key="6">
    <source>
        <dbReference type="ARBA" id="ARBA00022692"/>
    </source>
</evidence>
<dbReference type="PANTHER" id="PTHR43304">
    <property type="entry name" value="PHYTOCHROME-LIKE PROTEIN CPH1"/>
    <property type="match status" value="1"/>
</dbReference>
<dbReference type="SMART" id="SM01079">
    <property type="entry name" value="CHASE"/>
    <property type="match status" value="1"/>
</dbReference>
<dbReference type="SMART" id="SM00091">
    <property type="entry name" value="PAS"/>
    <property type="match status" value="1"/>
</dbReference>
<dbReference type="InterPro" id="IPR004358">
    <property type="entry name" value="Sig_transdc_His_kin-like_C"/>
</dbReference>
<dbReference type="Pfam" id="PF02518">
    <property type="entry name" value="HATPase_c"/>
    <property type="match status" value="1"/>
</dbReference>
<feature type="transmembrane region" description="Helical" evidence="11">
    <location>
        <begin position="263"/>
        <end position="284"/>
    </location>
</feature>
<dbReference type="GO" id="GO:0016020">
    <property type="term" value="C:membrane"/>
    <property type="evidence" value="ECO:0007669"/>
    <property type="project" value="UniProtKB-SubCell"/>
</dbReference>
<evidence type="ECO:0000259" key="13">
    <source>
        <dbReference type="PROSITE" id="PS50112"/>
    </source>
</evidence>
<evidence type="ECO:0000256" key="7">
    <source>
        <dbReference type="ARBA" id="ARBA00022777"/>
    </source>
</evidence>
<evidence type="ECO:0000256" key="5">
    <source>
        <dbReference type="ARBA" id="ARBA00022679"/>
    </source>
</evidence>
<keyword evidence="8 11" id="KW-1133">Transmembrane helix</keyword>
<dbReference type="InterPro" id="IPR036097">
    <property type="entry name" value="HisK_dim/P_sf"/>
</dbReference>
<dbReference type="CDD" id="cd00082">
    <property type="entry name" value="HisKA"/>
    <property type="match status" value="1"/>
</dbReference>
<dbReference type="InterPro" id="IPR003594">
    <property type="entry name" value="HATPase_dom"/>
</dbReference>
<dbReference type="CDD" id="cd00130">
    <property type="entry name" value="PAS"/>
    <property type="match status" value="1"/>
</dbReference>
<evidence type="ECO:0000256" key="10">
    <source>
        <dbReference type="SAM" id="Coils"/>
    </source>
</evidence>
<dbReference type="Gene3D" id="1.10.287.130">
    <property type="match status" value="1"/>
</dbReference>
<dbReference type="InterPro" id="IPR003661">
    <property type="entry name" value="HisK_dim/P_dom"/>
</dbReference>
<dbReference type="AlphaFoldDB" id="A0A1G5X882"/>
<dbReference type="PROSITE" id="PS50112">
    <property type="entry name" value="PAS"/>
    <property type="match status" value="1"/>
</dbReference>
<keyword evidence="9 11" id="KW-0472">Membrane</keyword>
<dbReference type="PANTHER" id="PTHR43304:SF1">
    <property type="entry name" value="PAC DOMAIN-CONTAINING PROTEIN"/>
    <property type="match status" value="1"/>
</dbReference>
<organism evidence="16 17">
    <name type="scientific">Algoriphagus alkaliphilus</name>
    <dbReference type="NCBI Taxonomy" id="279824"/>
    <lineage>
        <taxon>Bacteria</taxon>
        <taxon>Pseudomonadati</taxon>
        <taxon>Bacteroidota</taxon>
        <taxon>Cytophagia</taxon>
        <taxon>Cytophagales</taxon>
        <taxon>Cyclobacteriaceae</taxon>
        <taxon>Algoriphagus</taxon>
    </lineage>
</organism>
<dbReference type="Proteomes" id="UP000198756">
    <property type="component" value="Unassembled WGS sequence"/>
</dbReference>
<evidence type="ECO:0000256" key="11">
    <source>
        <dbReference type="SAM" id="Phobius"/>
    </source>
</evidence>
<keyword evidence="5" id="KW-0808">Transferase</keyword>
<dbReference type="RefSeq" id="WP_092729412.1">
    <property type="nucleotide sequence ID" value="NZ_FMXE01000009.1"/>
</dbReference>
<keyword evidence="10" id="KW-0175">Coiled coil</keyword>
<dbReference type="Pfam" id="PF00512">
    <property type="entry name" value="HisKA"/>
    <property type="match status" value="1"/>
</dbReference>
<dbReference type="PRINTS" id="PR00344">
    <property type="entry name" value="BCTRLSENSOR"/>
</dbReference>
<dbReference type="PROSITE" id="PS50113">
    <property type="entry name" value="PAC"/>
    <property type="match status" value="1"/>
</dbReference>
<dbReference type="Pfam" id="PF08447">
    <property type="entry name" value="PAS_3"/>
    <property type="match status" value="1"/>
</dbReference>
<evidence type="ECO:0000313" key="17">
    <source>
        <dbReference type="Proteomes" id="UP000198756"/>
    </source>
</evidence>
<evidence type="ECO:0000256" key="9">
    <source>
        <dbReference type="ARBA" id="ARBA00023136"/>
    </source>
</evidence>
<gene>
    <name evidence="16" type="ORF">SAMN03080617_01591</name>
</gene>
<evidence type="ECO:0000313" key="16">
    <source>
        <dbReference type="EMBL" id="SDA66611.1"/>
    </source>
</evidence>
<name>A0A1G5X882_9BACT</name>
<keyword evidence="4" id="KW-0597">Phosphoprotein</keyword>
<keyword evidence="6 11" id="KW-0812">Transmembrane</keyword>
<evidence type="ECO:0000256" key="4">
    <source>
        <dbReference type="ARBA" id="ARBA00022553"/>
    </source>
</evidence>
<dbReference type="SMART" id="SM00387">
    <property type="entry name" value="HATPase_c"/>
    <property type="match status" value="1"/>
</dbReference>
<evidence type="ECO:0000256" key="8">
    <source>
        <dbReference type="ARBA" id="ARBA00022989"/>
    </source>
</evidence>
<reference evidence="17" key="1">
    <citation type="submission" date="2016-10" db="EMBL/GenBank/DDBJ databases">
        <authorList>
            <person name="Varghese N."/>
            <person name="Submissions S."/>
        </authorList>
    </citation>
    <scope>NUCLEOTIDE SEQUENCE [LARGE SCALE GENOMIC DNA]</scope>
    <source>
        <strain evidence="17">DSM 22703</strain>
    </source>
</reference>
<feature type="domain" description="PAS" evidence="13">
    <location>
        <begin position="304"/>
        <end position="376"/>
    </location>
</feature>
<dbReference type="InterPro" id="IPR000700">
    <property type="entry name" value="PAS-assoc_C"/>
</dbReference>
<dbReference type="InterPro" id="IPR005467">
    <property type="entry name" value="His_kinase_dom"/>
</dbReference>
<dbReference type="Gene3D" id="3.30.450.350">
    <property type="entry name" value="CHASE domain"/>
    <property type="match status" value="1"/>
</dbReference>
<dbReference type="Gene3D" id="3.30.565.10">
    <property type="entry name" value="Histidine kinase-like ATPase, C-terminal domain"/>
    <property type="match status" value="1"/>
</dbReference>
<protein>
    <recommendedName>
        <fullName evidence="3">histidine kinase</fullName>
        <ecNumber evidence="3">2.7.13.3</ecNumber>
    </recommendedName>
</protein>
<dbReference type="InterPro" id="IPR006189">
    <property type="entry name" value="CHASE_dom"/>
</dbReference>
<dbReference type="Pfam" id="PF03924">
    <property type="entry name" value="CHASE"/>
    <property type="match status" value="1"/>
</dbReference>
<evidence type="ECO:0000259" key="14">
    <source>
        <dbReference type="PROSITE" id="PS50113"/>
    </source>
</evidence>
<dbReference type="EMBL" id="FMXE01000009">
    <property type="protein sequence ID" value="SDA66611.1"/>
    <property type="molecule type" value="Genomic_DNA"/>
</dbReference>
<comment type="subcellular location">
    <subcellularLocation>
        <location evidence="2">Membrane</location>
    </subcellularLocation>
</comment>
<dbReference type="InterPro" id="IPR052162">
    <property type="entry name" value="Sensor_kinase/Photoreceptor"/>
</dbReference>
<dbReference type="STRING" id="279824.SAMN03080617_01591"/>
<keyword evidence="7" id="KW-0418">Kinase</keyword>
<feature type="transmembrane region" description="Helical" evidence="11">
    <location>
        <begin position="21"/>
        <end position="42"/>
    </location>
</feature>
<comment type="catalytic activity">
    <reaction evidence="1">
        <text>ATP + protein L-histidine = ADP + protein N-phospho-L-histidine.</text>
        <dbReference type="EC" id="2.7.13.3"/>
    </reaction>
</comment>
<dbReference type="InterPro" id="IPR013655">
    <property type="entry name" value="PAS_fold_3"/>
</dbReference>
<evidence type="ECO:0000256" key="2">
    <source>
        <dbReference type="ARBA" id="ARBA00004370"/>
    </source>
</evidence>
<dbReference type="PROSITE" id="PS50109">
    <property type="entry name" value="HIS_KIN"/>
    <property type="match status" value="1"/>
</dbReference>
<dbReference type="OrthoDB" id="905895at2"/>
<keyword evidence="17" id="KW-1185">Reference proteome</keyword>
<dbReference type="GO" id="GO:0000155">
    <property type="term" value="F:phosphorelay sensor kinase activity"/>
    <property type="evidence" value="ECO:0007669"/>
    <property type="project" value="InterPro"/>
</dbReference>
<dbReference type="SUPFAM" id="SSF55874">
    <property type="entry name" value="ATPase domain of HSP90 chaperone/DNA topoisomerase II/histidine kinase"/>
    <property type="match status" value="1"/>
</dbReference>
<dbReference type="EC" id="2.7.13.3" evidence="3"/>
<dbReference type="InterPro" id="IPR000014">
    <property type="entry name" value="PAS"/>
</dbReference>
<dbReference type="InterPro" id="IPR036890">
    <property type="entry name" value="HATPase_C_sf"/>
</dbReference>
<dbReference type="Gene3D" id="3.30.450.20">
    <property type="entry name" value="PAS domain"/>
    <property type="match status" value="1"/>
</dbReference>
<accession>A0A1G5X882</accession>
<proteinExistence type="predicted"/>
<dbReference type="NCBIfam" id="TIGR00229">
    <property type="entry name" value="sensory_box"/>
    <property type="match status" value="1"/>
</dbReference>